<organism evidence="1">
    <name type="scientific">Sipha flava</name>
    <name type="common">yellow sugarcane aphid</name>
    <dbReference type="NCBI Taxonomy" id="143950"/>
    <lineage>
        <taxon>Eukaryota</taxon>
        <taxon>Metazoa</taxon>
        <taxon>Ecdysozoa</taxon>
        <taxon>Arthropoda</taxon>
        <taxon>Hexapoda</taxon>
        <taxon>Insecta</taxon>
        <taxon>Pterygota</taxon>
        <taxon>Neoptera</taxon>
        <taxon>Paraneoptera</taxon>
        <taxon>Hemiptera</taxon>
        <taxon>Sternorrhyncha</taxon>
        <taxon>Aphidomorpha</taxon>
        <taxon>Aphidoidea</taxon>
        <taxon>Aphididae</taxon>
        <taxon>Sipha</taxon>
    </lineage>
</organism>
<name>A0A2S2QW44_9HEMI</name>
<protein>
    <submittedName>
        <fullName evidence="1">Uncharacterized protein</fullName>
    </submittedName>
</protein>
<dbReference type="OrthoDB" id="6622951at2759"/>
<proteinExistence type="predicted"/>
<gene>
    <name evidence="1" type="ORF">g.136132</name>
</gene>
<evidence type="ECO:0000313" key="1">
    <source>
        <dbReference type="EMBL" id="MBY81883.1"/>
    </source>
</evidence>
<dbReference type="EMBL" id="GGMS01012680">
    <property type="protein sequence ID" value="MBY81883.1"/>
    <property type="molecule type" value="Transcribed_RNA"/>
</dbReference>
<sequence length="143" mass="16437">MCGFSSELSTVIRDIFVAGMVKGPIQDRLLEEDVFKIGTTYSFLMEIAITREATMNDKSRLKMEECVDIKYHKGINVSNKANKWSNPSKKPMEKRGVSSCSDHIRKDYIYKDYENNNFNTSNSSKTLKRIPKMIVFDLGMLFS</sequence>
<dbReference type="AlphaFoldDB" id="A0A2S2QW44"/>
<reference evidence="1" key="1">
    <citation type="submission" date="2018-04" db="EMBL/GenBank/DDBJ databases">
        <title>Transcriptome assembly of Sipha flava.</title>
        <authorList>
            <person name="Scully E.D."/>
            <person name="Geib S.M."/>
            <person name="Palmer N.A."/>
            <person name="Koch K."/>
            <person name="Bradshaw J."/>
            <person name="Heng-Moss T."/>
            <person name="Sarath G."/>
        </authorList>
    </citation>
    <scope>NUCLEOTIDE SEQUENCE</scope>
</reference>
<accession>A0A2S2QW44</accession>